<dbReference type="InterPro" id="IPR023828">
    <property type="entry name" value="Peptidase_S8_Ser-AS"/>
</dbReference>
<evidence type="ECO:0000256" key="6">
    <source>
        <dbReference type="RuleBase" id="RU003355"/>
    </source>
</evidence>
<name>A0A202BLZ3_9FLAO</name>
<feature type="domain" description="Peptidase S8/S53" evidence="8">
    <location>
        <begin position="64"/>
        <end position="504"/>
    </location>
</feature>
<feature type="signal peptide" evidence="7">
    <location>
        <begin position="1"/>
        <end position="19"/>
    </location>
</feature>
<evidence type="ECO:0000256" key="5">
    <source>
        <dbReference type="PROSITE-ProRule" id="PRU01240"/>
    </source>
</evidence>
<keyword evidence="2 5" id="KW-0645">Protease</keyword>
<dbReference type="Gene3D" id="3.40.50.200">
    <property type="entry name" value="Peptidase S8/S53 domain"/>
    <property type="match status" value="2"/>
</dbReference>
<dbReference type="GO" id="GO:0006508">
    <property type="term" value="P:proteolysis"/>
    <property type="evidence" value="ECO:0007669"/>
    <property type="project" value="UniProtKB-KW"/>
</dbReference>
<evidence type="ECO:0000256" key="3">
    <source>
        <dbReference type="ARBA" id="ARBA00022801"/>
    </source>
</evidence>
<keyword evidence="10" id="KW-1185">Reference proteome</keyword>
<proteinExistence type="inferred from homology"/>
<evidence type="ECO:0000259" key="8">
    <source>
        <dbReference type="Pfam" id="PF00082"/>
    </source>
</evidence>
<feature type="active site" description="Charge relay system" evidence="5">
    <location>
        <position position="72"/>
    </location>
</feature>
<dbReference type="AlphaFoldDB" id="A0A202BLZ3"/>
<feature type="active site" description="Charge relay system" evidence="5">
    <location>
        <position position="470"/>
    </location>
</feature>
<dbReference type="SUPFAM" id="SSF52743">
    <property type="entry name" value="Subtilisin-like"/>
    <property type="match status" value="1"/>
</dbReference>
<dbReference type="PROSITE" id="PS00137">
    <property type="entry name" value="SUBTILASE_HIS"/>
    <property type="match status" value="1"/>
</dbReference>
<keyword evidence="7" id="KW-0732">Signal</keyword>
<comment type="caution">
    <text evidence="9">The sequence shown here is derived from an EMBL/GenBank/DDBJ whole genome shotgun (WGS) entry which is preliminary data.</text>
</comment>
<dbReference type="Proteomes" id="UP000196355">
    <property type="component" value="Unassembled WGS sequence"/>
</dbReference>
<dbReference type="RefSeq" id="WP_087712457.1">
    <property type="nucleotide sequence ID" value="NZ_MVAG01000225.1"/>
</dbReference>
<dbReference type="InterPro" id="IPR050131">
    <property type="entry name" value="Peptidase_S8_subtilisin-like"/>
</dbReference>
<keyword evidence="4 5" id="KW-0720">Serine protease</keyword>
<dbReference type="PRINTS" id="PR00723">
    <property type="entry name" value="SUBTILISIN"/>
</dbReference>
<dbReference type="PROSITE" id="PS00136">
    <property type="entry name" value="SUBTILASE_ASP"/>
    <property type="match status" value="1"/>
</dbReference>
<comment type="similarity">
    <text evidence="1 5 6">Belongs to the peptidase S8 family.</text>
</comment>
<dbReference type="InterPro" id="IPR022398">
    <property type="entry name" value="Peptidase_S8_His-AS"/>
</dbReference>
<evidence type="ECO:0000313" key="9">
    <source>
        <dbReference type="EMBL" id="OVE52567.1"/>
    </source>
</evidence>
<feature type="active site" description="Charge relay system" evidence="5">
    <location>
        <position position="298"/>
    </location>
</feature>
<dbReference type="PANTHER" id="PTHR43806:SF11">
    <property type="entry name" value="CEREVISIN-RELATED"/>
    <property type="match status" value="1"/>
</dbReference>
<dbReference type="PROSITE" id="PS00138">
    <property type="entry name" value="SUBTILASE_SER"/>
    <property type="match status" value="1"/>
</dbReference>
<reference evidence="10" key="1">
    <citation type="submission" date="2017-02" db="EMBL/GenBank/DDBJ databases">
        <authorList>
            <person name="Tetz G."/>
            <person name="Tetz V."/>
        </authorList>
    </citation>
    <scope>NUCLEOTIDE SEQUENCE [LARGE SCALE GENOMIC DNA]</scope>
    <source>
        <strain evidence="10">VT16-26</strain>
    </source>
</reference>
<organism evidence="9 10">
    <name type="scientific">Chryseobacterium mucoviscidosis</name>
    <dbReference type="NCBI Taxonomy" id="1945581"/>
    <lineage>
        <taxon>Bacteria</taxon>
        <taxon>Pseudomonadati</taxon>
        <taxon>Bacteroidota</taxon>
        <taxon>Flavobacteriia</taxon>
        <taxon>Flavobacteriales</taxon>
        <taxon>Weeksellaceae</taxon>
        <taxon>Chryseobacterium group</taxon>
        <taxon>Chryseobacterium</taxon>
    </lineage>
</organism>
<protein>
    <submittedName>
        <fullName evidence="9">Peptidase S8</fullName>
    </submittedName>
</protein>
<dbReference type="EMBL" id="MVAG01000225">
    <property type="protein sequence ID" value="OVE52567.1"/>
    <property type="molecule type" value="Genomic_DNA"/>
</dbReference>
<accession>A0A202BLZ3</accession>
<dbReference type="InterPro" id="IPR023827">
    <property type="entry name" value="Peptidase_S8_Asp-AS"/>
</dbReference>
<dbReference type="Pfam" id="PF00082">
    <property type="entry name" value="Peptidase_S8"/>
    <property type="match status" value="1"/>
</dbReference>
<dbReference type="GO" id="GO:0004252">
    <property type="term" value="F:serine-type endopeptidase activity"/>
    <property type="evidence" value="ECO:0007669"/>
    <property type="project" value="UniProtKB-UniRule"/>
</dbReference>
<dbReference type="InterPro" id="IPR015500">
    <property type="entry name" value="Peptidase_S8_subtilisin-rel"/>
</dbReference>
<dbReference type="PANTHER" id="PTHR43806">
    <property type="entry name" value="PEPTIDASE S8"/>
    <property type="match status" value="1"/>
</dbReference>
<evidence type="ECO:0000256" key="4">
    <source>
        <dbReference type="ARBA" id="ARBA00022825"/>
    </source>
</evidence>
<evidence type="ECO:0000256" key="2">
    <source>
        <dbReference type="ARBA" id="ARBA00022670"/>
    </source>
</evidence>
<evidence type="ECO:0000313" key="10">
    <source>
        <dbReference type="Proteomes" id="UP000196355"/>
    </source>
</evidence>
<dbReference type="InterPro" id="IPR036852">
    <property type="entry name" value="Peptidase_S8/S53_dom_sf"/>
</dbReference>
<evidence type="ECO:0000256" key="1">
    <source>
        <dbReference type="ARBA" id="ARBA00011073"/>
    </source>
</evidence>
<sequence>MKKVLLAAVFLVGIGFSQAQEAKDPMQDKDLMTWYHKDFATTKVYGVNTENAYKFLESKGLKPKTVLVGVLDSGVQVDHPGLVKNIWTNPNEVPNNGKDDDGNGYVDDIHGWNFIGGKNGDIDIDNMEVTRVVAKYKPVFEGDDSTKNKANQAKMPEEFAMYMKAKDLFTKKSVEAKQGFKTYSMINEAIPVMVKLLNGKPLTPENVAAIKPADQREAMAVQVLTQVAQSPEFKGKSAAEFEKAMSGQIKEALDYFGPQEKQYNLDYDPRKEIVGDNYDDYSEKNYGNNHYEGPDAEHGTHVAGIIAGLPNGKEIQYGVASRVAKIMSVRTVPNGDERDKDVANAIRYAVDNGAKVLNMSFGKPVSPGKNVVWDAFKYAQDKGVLLVKAAGNENEDVAEHLAYPTNFKNVTDEKPFVNNVLVVGASTNKNDALRASFSNFNKKMVNVFAPGEEIYSTVPHNEYKYLQGTSMASPVVAGAAAVLLAYMPNLTPAQIIESLVKSSNPSTANQFGDFSEAGGVIDLKKAAEYAYTNFYNGKGGASKKAEKSVKKTVKK</sequence>
<dbReference type="PROSITE" id="PS51892">
    <property type="entry name" value="SUBTILASE"/>
    <property type="match status" value="1"/>
</dbReference>
<dbReference type="InterPro" id="IPR000209">
    <property type="entry name" value="Peptidase_S8/S53_dom"/>
</dbReference>
<evidence type="ECO:0000256" key="7">
    <source>
        <dbReference type="SAM" id="SignalP"/>
    </source>
</evidence>
<feature type="chain" id="PRO_5012577783" evidence="7">
    <location>
        <begin position="20"/>
        <end position="555"/>
    </location>
</feature>
<keyword evidence="3 5" id="KW-0378">Hydrolase</keyword>
<gene>
    <name evidence="9" type="ORF">B0E34_20845</name>
</gene>